<proteinExistence type="predicted"/>
<dbReference type="Proteomes" id="UP000515913">
    <property type="component" value="Chromosome"/>
</dbReference>
<dbReference type="EMBL" id="CP060637">
    <property type="protein sequence ID" value="QNM14623.1"/>
    <property type="molecule type" value="Genomic_DNA"/>
</dbReference>
<accession>A0A7G9GUZ1</accession>
<dbReference type="CDD" id="cd06561">
    <property type="entry name" value="AlkD_like"/>
    <property type="match status" value="1"/>
</dbReference>
<dbReference type="PANTHER" id="PTHR34070">
    <property type="entry name" value="ARMADILLO-TYPE FOLD"/>
    <property type="match status" value="1"/>
</dbReference>
<dbReference type="AlphaFoldDB" id="A0A7G9GUZ1"/>
<protein>
    <submittedName>
        <fullName evidence="1">DNA alkylation repair protein</fullName>
    </submittedName>
</protein>
<dbReference type="RefSeq" id="WP_187422668.1">
    <property type="nucleotide sequence ID" value="NZ_CP060637.1"/>
</dbReference>
<reference evidence="1 2" key="1">
    <citation type="submission" date="2020-08" db="EMBL/GenBank/DDBJ databases">
        <authorList>
            <person name="Liu C."/>
            <person name="Sun Q."/>
        </authorList>
    </citation>
    <scope>NUCLEOTIDE SEQUENCE [LARGE SCALE GENOMIC DNA]</scope>
    <source>
        <strain evidence="1 2">NSJ-57</strain>
    </source>
</reference>
<dbReference type="KEGG" id="fho:H9Q81_06490"/>
<dbReference type="InterPro" id="IPR014825">
    <property type="entry name" value="DNA_alkylation"/>
</dbReference>
<name>A0A7G9GUZ1_9FUSO</name>
<keyword evidence="2" id="KW-1185">Reference proteome</keyword>
<gene>
    <name evidence="1" type="ORF">H9Q81_06490</name>
</gene>
<dbReference type="Gene3D" id="1.25.10.90">
    <property type="match status" value="1"/>
</dbReference>
<evidence type="ECO:0000313" key="2">
    <source>
        <dbReference type="Proteomes" id="UP000515913"/>
    </source>
</evidence>
<dbReference type="Pfam" id="PF08713">
    <property type="entry name" value="DNA_alkylation"/>
    <property type="match status" value="1"/>
</dbReference>
<sequence length="238" mass="28608">MKNLVDLVWNEKSYLEFIKYLKDNADEKYRKFQLGILGVHKEIIGIKTPILRNLAQEITKGNWNNFICYTQKYYYEESVLKGLVIGYANISLDKRIEYIEEFIKDIDNWAVCDICVGNFKFIKENKEYFYPYIKECIKSINPWKIRVGLVAILNFYMDTNYLKEIFYICENIISDDYYVKMAQAWLISILFINFRDETLIYLQENNLDSWVQNKGIQKIRESTRVSVEDKRMILNYKK</sequence>
<organism evidence="1 2">
    <name type="scientific">Fusobacterium hominis</name>
    <dbReference type="NCBI Taxonomy" id="2764326"/>
    <lineage>
        <taxon>Bacteria</taxon>
        <taxon>Fusobacteriati</taxon>
        <taxon>Fusobacteriota</taxon>
        <taxon>Fusobacteriia</taxon>
        <taxon>Fusobacteriales</taxon>
        <taxon>Fusobacteriaceae</taxon>
        <taxon>Fusobacterium</taxon>
    </lineage>
</organism>
<dbReference type="PANTHER" id="PTHR34070:SF1">
    <property type="entry name" value="DNA ALKYLATION REPAIR PROTEIN"/>
    <property type="match status" value="1"/>
</dbReference>
<evidence type="ECO:0000313" key="1">
    <source>
        <dbReference type="EMBL" id="QNM14623.1"/>
    </source>
</evidence>
<dbReference type="SUPFAM" id="SSF48371">
    <property type="entry name" value="ARM repeat"/>
    <property type="match status" value="1"/>
</dbReference>
<dbReference type="InterPro" id="IPR016024">
    <property type="entry name" value="ARM-type_fold"/>
</dbReference>